<feature type="signal peptide" evidence="1">
    <location>
        <begin position="1"/>
        <end position="22"/>
    </location>
</feature>
<sequence>MKKVSKQILVALGILSLAMVIAFNGNISAKATPKDNSVTLSLLASSEALGENCNCESGKGGQCWRITVNGNQTCECKTASSSNTDCPK</sequence>
<evidence type="ECO:0000256" key="1">
    <source>
        <dbReference type="SAM" id="SignalP"/>
    </source>
</evidence>
<keyword evidence="1" id="KW-0732">Signal</keyword>
<reference evidence="2 3" key="1">
    <citation type="submission" date="2021-05" db="EMBL/GenBank/DDBJ databases">
        <title>A Polyphasic approach of four new species of the genus Ohtaekwangia: Ohtaekwangia histidinii sp. nov., Ohtaekwangia cretensis sp. nov., Ohtaekwangia indiensis sp. nov., Ohtaekwangia reichenbachii sp. nov. from diverse environment.</title>
        <authorList>
            <person name="Octaviana S."/>
        </authorList>
    </citation>
    <scope>NUCLEOTIDE SEQUENCE [LARGE SCALE GENOMIC DNA]</scope>
    <source>
        <strain evidence="2 3">PWU37</strain>
    </source>
</reference>
<keyword evidence="3" id="KW-1185">Reference proteome</keyword>
<gene>
    <name evidence="2" type="ORF">KK078_24955</name>
</gene>
<comment type="caution">
    <text evidence="2">The sequence shown here is derived from an EMBL/GenBank/DDBJ whole genome shotgun (WGS) entry which is preliminary data.</text>
</comment>
<dbReference type="EMBL" id="JAHESC010000049">
    <property type="protein sequence ID" value="MBT1689835.1"/>
    <property type="molecule type" value="Genomic_DNA"/>
</dbReference>
<dbReference type="AlphaFoldDB" id="A0AAP2DFI0"/>
<proteinExistence type="predicted"/>
<organism evidence="2 3">
    <name type="scientific">Dawidia soli</name>
    <dbReference type="NCBI Taxonomy" id="2782352"/>
    <lineage>
        <taxon>Bacteria</taxon>
        <taxon>Pseudomonadati</taxon>
        <taxon>Bacteroidota</taxon>
        <taxon>Cytophagia</taxon>
        <taxon>Cytophagales</taxon>
        <taxon>Chryseotaleaceae</taxon>
        <taxon>Dawidia</taxon>
    </lineage>
</organism>
<feature type="chain" id="PRO_5043038811" evidence="1">
    <location>
        <begin position="23"/>
        <end position="88"/>
    </location>
</feature>
<accession>A0AAP2DFI0</accession>
<protein>
    <submittedName>
        <fullName evidence="2">Uncharacterized protein</fullName>
    </submittedName>
</protein>
<dbReference type="RefSeq" id="WP_254093058.1">
    <property type="nucleotide sequence ID" value="NZ_JAHESC010000049.1"/>
</dbReference>
<evidence type="ECO:0000313" key="3">
    <source>
        <dbReference type="Proteomes" id="UP001319180"/>
    </source>
</evidence>
<evidence type="ECO:0000313" key="2">
    <source>
        <dbReference type="EMBL" id="MBT1689835.1"/>
    </source>
</evidence>
<name>A0AAP2DFI0_9BACT</name>
<dbReference type="Proteomes" id="UP001319180">
    <property type="component" value="Unassembled WGS sequence"/>
</dbReference>